<dbReference type="GO" id="GO:0006508">
    <property type="term" value="P:proteolysis"/>
    <property type="evidence" value="ECO:0007669"/>
    <property type="project" value="UniProtKB-KW"/>
</dbReference>
<dbReference type="GO" id="GO:0004190">
    <property type="term" value="F:aspartic-type endopeptidase activity"/>
    <property type="evidence" value="ECO:0007669"/>
    <property type="project" value="UniProtKB-KW"/>
</dbReference>
<dbReference type="SUPFAM" id="SSF50630">
    <property type="entry name" value="Acid proteases"/>
    <property type="match status" value="1"/>
</dbReference>
<comment type="similarity">
    <text evidence="2">Belongs to the peptidase A1 family.</text>
</comment>
<dbReference type="FunFam" id="2.40.70.10:FF:000012">
    <property type="entry name" value="Aspartyl protease family protein 1"/>
    <property type="match status" value="1"/>
</dbReference>
<evidence type="ECO:0000256" key="11">
    <source>
        <dbReference type="PIRSR" id="PIRSR601461-1"/>
    </source>
</evidence>
<dbReference type="EMBL" id="WHWC01000008">
    <property type="protein sequence ID" value="KAG8377340.1"/>
    <property type="molecule type" value="Genomic_DNA"/>
</dbReference>
<evidence type="ECO:0000313" key="15">
    <source>
        <dbReference type="Proteomes" id="UP000826271"/>
    </source>
</evidence>
<organism evidence="14 15">
    <name type="scientific">Buddleja alternifolia</name>
    <dbReference type="NCBI Taxonomy" id="168488"/>
    <lineage>
        <taxon>Eukaryota</taxon>
        <taxon>Viridiplantae</taxon>
        <taxon>Streptophyta</taxon>
        <taxon>Embryophyta</taxon>
        <taxon>Tracheophyta</taxon>
        <taxon>Spermatophyta</taxon>
        <taxon>Magnoliopsida</taxon>
        <taxon>eudicotyledons</taxon>
        <taxon>Gunneridae</taxon>
        <taxon>Pentapetalae</taxon>
        <taxon>asterids</taxon>
        <taxon>lamiids</taxon>
        <taxon>Lamiales</taxon>
        <taxon>Scrophulariaceae</taxon>
        <taxon>Buddlejeae</taxon>
        <taxon>Buddleja</taxon>
    </lineage>
</organism>
<feature type="compositionally biased region" description="Pro residues" evidence="12">
    <location>
        <begin position="519"/>
        <end position="530"/>
    </location>
</feature>
<keyword evidence="7" id="KW-0378">Hydrolase</keyword>
<comment type="subcellular location">
    <subcellularLocation>
        <location evidence="1">Cell membrane</location>
        <topology evidence="1">Lipid-anchor</topology>
    </subcellularLocation>
</comment>
<dbReference type="InterPro" id="IPR034164">
    <property type="entry name" value="Pepsin-like_dom"/>
</dbReference>
<evidence type="ECO:0000256" key="12">
    <source>
        <dbReference type="SAM" id="MobiDB-lite"/>
    </source>
</evidence>
<accession>A0AAV6XDX5</accession>
<evidence type="ECO:0000256" key="7">
    <source>
        <dbReference type="ARBA" id="ARBA00022801"/>
    </source>
</evidence>
<dbReference type="PANTHER" id="PTHR13683">
    <property type="entry name" value="ASPARTYL PROTEASES"/>
    <property type="match status" value="1"/>
</dbReference>
<evidence type="ECO:0000256" key="1">
    <source>
        <dbReference type="ARBA" id="ARBA00004193"/>
    </source>
</evidence>
<evidence type="ECO:0000256" key="6">
    <source>
        <dbReference type="ARBA" id="ARBA00022750"/>
    </source>
</evidence>
<evidence type="ECO:0000256" key="8">
    <source>
        <dbReference type="ARBA" id="ARBA00023136"/>
    </source>
</evidence>
<keyword evidence="5" id="KW-0732">Signal</keyword>
<dbReference type="InterPro" id="IPR032799">
    <property type="entry name" value="TAXi_C"/>
</dbReference>
<dbReference type="FunFam" id="2.40.70.10:FF:000014">
    <property type="entry name" value="Aspartyl protease family protein 1"/>
    <property type="match status" value="1"/>
</dbReference>
<feature type="active site" evidence="11">
    <location>
        <position position="182"/>
    </location>
</feature>
<dbReference type="InterPro" id="IPR033121">
    <property type="entry name" value="PEPTIDASE_A1"/>
</dbReference>
<evidence type="ECO:0000313" key="14">
    <source>
        <dbReference type="EMBL" id="KAG8377340.1"/>
    </source>
</evidence>
<feature type="active site" evidence="11">
    <location>
        <position position="390"/>
    </location>
</feature>
<keyword evidence="4" id="KW-0645">Protease</keyword>
<name>A0AAV6XDX5_9LAMI</name>
<dbReference type="PRINTS" id="PR00792">
    <property type="entry name" value="PEPSIN"/>
</dbReference>
<evidence type="ECO:0000259" key="13">
    <source>
        <dbReference type="PROSITE" id="PS51767"/>
    </source>
</evidence>
<dbReference type="Gene3D" id="2.40.70.10">
    <property type="entry name" value="Acid Proteases"/>
    <property type="match status" value="2"/>
</dbReference>
<keyword evidence="6" id="KW-0064">Aspartyl protease</keyword>
<dbReference type="Proteomes" id="UP000826271">
    <property type="component" value="Unassembled WGS sequence"/>
</dbReference>
<evidence type="ECO:0000256" key="9">
    <source>
        <dbReference type="ARBA" id="ARBA00023180"/>
    </source>
</evidence>
<evidence type="ECO:0000256" key="4">
    <source>
        <dbReference type="ARBA" id="ARBA00022670"/>
    </source>
</evidence>
<keyword evidence="3" id="KW-1003">Cell membrane</keyword>
<keyword evidence="8" id="KW-0472">Membrane</keyword>
<evidence type="ECO:0000256" key="5">
    <source>
        <dbReference type="ARBA" id="ARBA00022729"/>
    </source>
</evidence>
<dbReference type="PANTHER" id="PTHR13683:SF339">
    <property type="entry name" value="PEPTIDASE A1 DOMAIN-CONTAINING PROTEIN"/>
    <property type="match status" value="1"/>
</dbReference>
<comment type="caution">
    <text evidence="14">The sequence shown here is derived from an EMBL/GenBank/DDBJ whole genome shotgun (WGS) entry which is preliminary data.</text>
</comment>
<proteinExistence type="inferred from homology"/>
<feature type="domain" description="Peptidase A1" evidence="13">
    <location>
        <begin position="164"/>
        <end position="504"/>
    </location>
</feature>
<dbReference type="InterPro" id="IPR021109">
    <property type="entry name" value="Peptidase_aspartic_dom_sf"/>
</dbReference>
<dbReference type="Pfam" id="PF14541">
    <property type="entry name" value="TAXi_C"/>
    <property type="match status" value="1"/>
</dbReference>
<sequence>MAGIDAYAAKPIYSTRLIHRLSDEAQSLWGDRSNRTTSWPRKKSFGHMRVLLENDLKRQRLRLGAQNEVFVASEDGQTFNYGNDLGCMFKAEVKNDKDIRDIILLMGEAILHGYAGNQHCVVWWDTCPTRTQIESKIQMARLAKHNGAVAEKSIVIGAETLRLHYAWINIGTPNNSFLVGLDTGSDMFWVPCDCIECAPLSLSYYNMLDKELKEYSPSHSSSSKRIPCSHELCEMGPNCETPKGHCPYSVNYLSQETTSSGFLFEDQLHLSLVGGNKLQNTAQASIIIGCGSKQSGQYLNGIAPDGLMGLGPGDISVPSLLAKSELIPHSFSFCYDKSYSGRLFFGDQGPASQRSTSFIKGNYMAYIVEVETYCVGSSCIKQTGYEAQVDTGSSFTYLPKKSYEQVVSEFHRQVNATRIKVQDFENCYETRSLKLSNVPSLKLVFSTNQSFLIENPMFHIVDDQGDSYCLGIQPINSDSGIIGQNFMMGYRMVFDWEKLKLGWSISNCKDIDDGKVGLTPPPSGPSPNPLPTNEQQQSPHPHAVAPAVAGRAPPKPSLASPLLAPYHYCITSH</sequence>
<keyword evidence="10" id="KW-0449">Lipoprotein</keyword>
<reference evidence="14" key="1">
    <citation type="submission" date="2019-10" db="EMBL/GenBank/DDBJ databases">
        <authorList>
            <person name="Zhang R."/>
            <person name="Pan Y."/>
            <person name="Wang J."/>
            <person name="Ma R."/>
            <person name="Yu S."/>
        </authorList>
    </citation>
    <scope>NUCLEOTIDE SEQUENCE</scope>
    <source>
        <strain evidence="14">LA-IB0</strain>
        <tissue evidence="14">Leaf</tissue>
    </source>
</reference>
<gene>
    <name evidence="14" type="ORF">BUALT_Bualt08G0023000</name>
</gene>
<protein>
    <recommendedName>
        <fullName evidence="13">Peptidase A1 domain-containing protein</fullName>
    </recommendedName>
</protein>
<evidence type="ECO:0000256" key="3">
    <source>
        <dbReference type="ARBA" id="ARBA00022475"/>
    </source>
</evidence>
<dbReference type="GO" id="GO:0005886">
    <property type="term" value="C:plasma membrane"/>
    <property type="evidence" value="ECO:0007669"/>
    <property type="project" value="UniProtKB-SubCell"/>
</dbReference>
<evidence type="ECO:0000256" key="2">
    <source>
        <dbReference type="ARBA" id="ARBA00007447"/>
    </source>
</evidence>
<feature type="compositionally biased region" description="Low complexity" evidence="12">
    <location>
        <begin position="539"/>
        <end position="559"/>
    </location>
</feature>
<dbReference type="CDD" id="cd05471">
    <property type="entry name" value="pepsin_like"/>
    <property type="match status" value="1"/>
</dbReference>
<dbReference type="AlphaFoldDB" id="A0AAV6XDX5"/>
<dbReference type="InterPro" id="IPR001461">
    <property type="entry name" value="Aspartic_peptidase_A1"/>
</dbReference>
<dbReference type="Pfam" id="PF14543">
    <property type="entry name" value="TAXi_N"/>
    <property type="match status" value="1"/>
</dbReference>
<dbReference type="PROSITE" id="PS51767">
    <property type="entry name" value="PEPTIDASE_A1"/>
    <property type="match status" value="1"/>
</dbReference>
<feature type="region of interest" description="Disordered" evidence="12">
    <location>
        <begin position="514"/>
        <end position="559"/>
    </location>
</feature>
<keyword evidence="15" id="KW-1185">Reference proteome</keyword>
<evidence type="ECO:0000256" key="10">
    <source>
        <dbReference type="ARBA" id="ARBA00023288"/>
    </source>
</evidence>
<dbReference type="InterPro" id="IPR032861">
    <property type="entry name" value="TAXi_N"/>
</dbReference>
<keyword evidence="9" id="KW-0325">Glycoprotein</keyword>